<dbReference type="OrthoDB" id="5193305at2"/>
<evidence type="ECO:0000259" key="3">
    <source>
        <dbReference type="Pfam" id="PF00892"/>
    </source>
</evidence>
<feature type="transmembrane region" description="Helical" evidence="2">
    <location>
        <begin position="276"/>
        <end position="298"/>
    </location>
</feature>
<sequence length="339" mass="35855">MGATSWSRRCAWVRRSSPTRVWRRSSRCWRSERGARMSRIRSTLAGPGGGFAAVLGAMVAFSTGFPIVKGIDLPAASIAFWRLGLGIAVLGALAVAFRTPWPRRLGPVVGTGLAFVTHQLIFIEATKLTSIAVVTLVAAMQPLLVALVSRRTVGERVPLSLIAWSGVALAGVALVLMRTAGDDSRDPLGDVLAVVNLFAFTAYFLAAKRARTTGAPTLTFTASFLAVGLVVVTPFAFAAPTLVPATAFDVSWLVILALIPGNGHLLLNWAHQRVSAALASIALAGIPLLGSLWGHLFFGEPFGLVHVAGISLVAAAVVGSRVVEHRRTRESRAEPVAER</sequence>
<dbReference type="Proteomes" id="UP000291469">
    <property type="component" value="Chromosome"/>
</dbReference>
<dbReference type="InterPro" id="IPR000620">
    <property type="entry name" value="EamA_dom"/>
</dbReference>
<name>A0A411YAD6_9ACTN</name>
<accession>A0A411YAD6</accession>
<feature type="transmembrane region" description="Helical" evidence="2">
    <location>
        <begin position="187"/>
        <end position="206"/>
    </location>
</feature>
<keyword evidence="2" id="KW-1133">Transmembrane helix</keyword>
<feature type="transmembrane region" description="Helical" evidence="2">
    <location>
        <begin position="304"/>
        <end position="323"/>
    </location>
</feature>
<evidence type="ECO:0000313" key="4">
    <source>
        <dbReference type="EMBL" id="QBI18180.1"/>
    </source>
</evidence>
<dbReference type="PANTHER" id="PTHR22911:SF76">
    <property type="entry name" value="EAMA DOMAIN-CONTAINING PROTEIN"/>
    <property type="match status" value="1"/>
</dbReference>
<protein>
    <submittedName>
        <fullName evidence="4">DMT family transporter</fullName>
    </submittedName>
</protein>
<keyword evidence="5" id="KW-1185">Reference proteome</keyword>
<dbReference type="PANTHER" id="PTHR22911">
    <property type="entry name" value="ACYL-MALONYL CONDENSING ENZYME-RELATED"/>
    <property type="match status" value="1"/>
</dbReference>
<evidence type="ECO:0000313" key="5">
    <source>
        <dbReference type="Proteomes" id="UP000291469"/>
    </source>
</evidence>
<dbReference type="AlphaFoldDB" id="A0A411YAD6"/>
<feature type="domain" description="EamA" evidence="3">
    <location>
        <begin position="188"/>
        <end position="319"/>
    </location>
</feature>
<feature type="transmembrane region" description="Helical" evidence="2">
    <location>
        <begin position="128"/>
        <end position="149"/>
    </location>
</feature>
<proteinExistence type="inferred from homology"/>
<feature type="domain" description="EamA" evidence="3">
    <location>
        <begin position="50"/>
        <end position="176"/>
    </location>
</feature>
<dbReference type="EMBL" id="CP036402">
    <property type="protein sequence ID" value="QBI18180.1"/>
    <property type="molecule type" value="Genomic_DNA"/>
</dbReference>
<dbReference type="KEGG" id="erz:ER308_00390"/>
<dbReference type="Pfam" id="PF00892">
    <property type="entry name" value="EamA"/>
    <property type="match status" value="2"/>
</dbReference>
<feature type="transmembrane region" description="Helical" evidence="2">
    <location>
        <begin position="104"/>
        <end position="122"/>
    </location>
</feature>
<keyword evidence="2" id="KW-0472">Membrane</keyword>
<dbReference type="InterPro" id="IPR037185">
    <property type="entry name" value="EmrE-like"/>
</dbReference>
<dbReference type="SUPFAM" id="SSF103481">
    <property type="entry name" value="Multidrug resistance efflux transporter EmrE"/>
    <property type="match status" value="2"/>
</dbReference>
<evidence type="ECO:0000256" key="1">
    <source>
        <dbReference type="ARBA" id="ARBA00007362"/>
    </source>
</evidence>
<feature type="transmembrane region" description="Helical" evidence="2">
    <location>
        <begin position="161"/>
        <end position="181"/>
    </location>
</feature>
<keyword evidence="2" id="KW-0812">Transmembrane</keyword>
<gene>
    <name evidence="4" type="ORF">ER308_00390</name>
</gene>
<dbReference type="GO" id="GO:0016020">
    <property type="term" value="C:membrane"/>
    <property type="evidence" value="ECO:0007669"/>
    <property type="project" value="InterPro"/>
</dbReference>
<organism evidence="4 5">
    <name type="scientific">Egibacter rhizosphaerae</name>
    <dbReference type="NCBI Taxonomy" id="1670831"/>
    <lineage>
        <taxon>Bacteria</taxon>
        <taxon>Bacillati</taxon>
        <taxon>Actinomycetota</taxon>
        <taxon>Nitriliruptoria</taxon>
        <taxon>Egibacterales</taxon>
        <taxon>Egibacteraceae</taxon>
        <taxon>Egibacter</taxon>
    </lineage>
</organism>
<feature type="transmembrane region" description="Helical" evidence="2">
    <location>
        <begin position="250"/>
        <end position="269"/>
    </location>
</feature>
<feature type="transmembrane region" description="Helical" evidence="2">
    <location>
        <begin position="44"/>
        <end position="67"/>
    </location>
</feature>
<reference evidence="4 5" key="1">
    <citation type="submission" date="2019-01" db="EMBL/GenBank/DDBJ databases">
        <title>Egibacter rhizosphaerae EGI 80759T.</title>
        <authorList>
            <person name="Chen D.-D."/>
            <person name="Tian Y."/>
            <person name="Jiao J.-Y."/>
            <person name="Zhang X.-T."/>
            <person name="Zhang Y.-G."/>
            <person name="Zhang Y."/>
            <person name="Xiao M."/>
            <person name="Shu W.-S."/>
            <person name="Li W.-J."/>
        </authorList>
    </citation>
    <scope>NUCLEOTIDE SEQUENCE [LARGE SCALE GENOMIC DNA]</scope>
    <source>
        <strain evidence="4 5">EGI 80759</strain>
    </source>
</reference>
<feature type="transmembrane region" description="Helical" evidence="2">
    <location>
        <begin position="79"/>
        <end position="97"/>
    </location>
</feature>
<comment type="similarity">
    <text evidence="1">Belongs to the EamA transporter family.</text>
</comment>
<evidence type="ECO:0000256" key="2">
    <source>
        <dbReference type="SAM" id="Phobius"/>
    </source>
</evidence>
<feature type="transmembrane region" description="Helical" evidence="2">
    <location>
        <begin position="218"/>
        <end position="238"/>
    </location>
</feature>